<proteinExistence type="predicted"/>
<dbReference type="KEGG" id="iag:Igag_1443"/>
<dbReference type="SUPFAM" id="SSF53187">
    <property type="entry name" value="Zn-dependent exopeptidases"/>
    <property type="match status" value="1"/>
</dbReference>
<dbReference type="Pfam" id="PF04389">
    <property type="entry name" value="Peptidase_M28"/>
    <property type="match status" value="1"/>
</dbReference>
<keyword evidence="3" id="KW-1185">Reference proteome</keyword>
<feature type="domain" description="Peptidase M28" evidence="1">
    <location>
        <begin position="209"/>
        <end position="393"/>
    </location>
</feature>
<evidence type="ECO:0000313" key="3">
    <source>
        <dbReference type="Proteomes" id="UP000001304"/>
    </source>
</evidence>
<dbReference type="Gene3D" id="3.40.630.10">
    <property type="entry name" value="Zn peptidases"/>
    <property type="match status" value="1"/>
</dbReference>
<dbReference type="InterPro" id="IPR007484">
    <property type="entry name" value="Peptidase_M28"/>
</dbReference>
<sequence>MSYNELNSYVNNIFSIASQLSSVWEPIAGSNREKIVVDIIRSNLEEIAEAINIEPIEIGSWSEDFCYIETSEEIYPCSIHPPYYGEIDIEFKRSDIIRLQIDNIDKIVNGSTLDIIFVDMPTDPDDISTIANILKSYNPLALVFIDKFNALRRIVVMDKTYCSYREAKILEYPVLHIPKEVGERILGNEYNDKIRIVAKSDYRVGYGYNITVDIYNGYDRTIYITAHHDHWLSGGSDNIMGIALVTTLARMLRHSVLRKNIRAIFFTAEEGFPTKLNSFYWLVGSRTYILNHRDEILDELELLLNFDVIYRDPIEISTSNIVLRNMLRRIIEKSMVIQHDNVVFDSYPFTLLGLPALTINTFTSVLSDGIYHTSIDLVNRIDRNTILNVLKLAQRLIDIVSNEKLYVENIVYDIENELILSIQNRYIPLEILSELHRIIGILSKCHHLNINDIVRTMNMVITKAYVNKDVMNKLGIRETIGYLHCENNAIQLPTHRILETVDDMRMCMDEYLHNLEILAYTLFKHCYTV</sequence>
<evidence type="ECO:0000259" key="1">
    <source>
        <dbReference type="Pfam" id="PF04389"/>
    </source>
</evidence>
<name>E0SQI9_IGNAA</name>
<dbReference type="EMBL" id="CP002098">
    <property type="protein sequence ID" value="ADM28245.1"/>
    <property type="molecule type" value="Genomic_DNA"/>
</dbReference>
<dbReference type="Proteomes" id="UP000001304">
    <property type="component" value="Chromosome"/>
</dbReference>
<dbReference type="AlphaFoldDB" id="E0SQI9"/>
<organism evidence="2 3">
    <name type="scientific">Ignisphaera aggregans (strain DSM 17230 / JCM 13409 / AQ1.S1)</name>
    <dbReference type="NCBI Taxonomy" id="583356"/>
    <lineage>
        <taxon>Archaea</taxon>
        <taxon>Thermoproteota</taxon>
        <taxon>Thermoprotei</taxon>
        <taxon>Desulfurococcales</taxon>
        <taxon>Desulfurococcaceae</taxon>
        <taxon>Ignisphaera</taxon>
    </lineage>
</organism>
<accession>E0SQI9</accession>
<dbReference type="HOGENOM" id="CLU_558552_0_0_2"/>
<dbReference type="STRING" id="583356.Igag_1443"/>
<protein>
    <submittedName>
        <fullName evidence="2">Peptidase M28</fullName>
    </submittedName>
</protein>
<dbReference type="BioCyc" id="IAGG583356:GHAH-1432-MONOMER"/>
<evidence type="ECO:0000313" key="2">
    <source>
        <dbReference type="EMBL" id="ADM28245.1"/>
    </source>
</evidence>
<reference evidence="2 3" key="1">
    <citation type="journal article" date="2010" name="Stand. Genomic Sci.">
        <title>Complete genome sequence of Ignisphaera aggregans type strain (AQ1.S1).</title>
        <authorList>
            <person name="Goker M."/>
            <person name="Held B."/>
            <person name="Lapidus A."/>
            <person name="Nolan M."/>
            <person name="Spring S."/>
            <person name="Yasawong M."/>
            <person name="Lucas S."/>
            <person name="Glavina Del Rio T."/>
            <person name="Tice H."/>
            <person name="Cheng J.F."/>
            <person name="Goodwin L."/>
            <person name="Tapia R."/>
            <person name="Pitluck S."/>
            <person name="Liolios K."/>
            <person name="Ivanova N."/>
            <person name="Mavromatis K."/>
            <person name="Mikhailova N."/>
            <person name="Pati A."/>
            <person name="Chen A."/>
            <person name="Palaniappan K."/>
            <person name="Brambilla E."/>
            <person name="Land M."/>
            <person name="Hauser L."/>
            <person name="Chang Y.J."/>
            <person name="Jeffries C.D."/>
            <person name="Brettin T."/>
            <person name="Detter J.C."/>
            <person name="Han C."/>
            <person name="Rohde M."/>
            <person name="Sikorski J."/>
            <person name="Woyke T."/>
            <person name="Bristow J."/>
            <person name="Eisen J.A."/>
            <person name="Markowitz V."/>
            <person name="Hugenholtz P."/>
            <person name="Kyrpides N.C."/>
            <person name="Klenk H.P."/>
        </authorList>
    </citation>
    <scope>NUCLEOTIDE SEQUENCE [LARGE SCALE GENOMIC DNA]</scope>
    <source>
        <strain evidence="3">DSM 17230 / JCM 13409 / AQ1.S1</strain>
    </source>
</reference>
<gene>
    <name evidence="2" type="ordered locus">Igag_1443</name>
</gene>